<dbReference type="Pfam" id="PF00589">
    <property type="entry name" value="Phage_integrase"/>
    <property type="match status" value="1"/>
</dbReference>
<dbReference type="SUPFAM" id="SSF56349">
    <property type="entry name" value="DNA breaking-rejoining enzymes"/>
    <property type="match status" value="1"/>
</dbReference>
<dbReference type="Pfam" id="PF17293">
    <property type="entry name" value="Arm-DNA-bind_5"/>
    <property type="match status" value="1"/>
</dbReference>
<accession>A0ABY4HIA1</accession>
<dbReference type="Pfam" id="PF13102">
    <property type="entry name" value="Phage_int_SAM_5"/>
    <property type="match status" value="1"/>
</dbReference>
<dbReference type="InterPro" id="IPR002104">
    <property type="entry name" value="Integrase_catalytic"/>
</dbReference>
<dbReference type="Gene3D" id="1.10.443.10">
    <property type="entry name" value="Intergrase catalytic core"/>
    <property type="match status" value="1"/>
</dbReference>
<dbReference type="InterPro" id="IPR035386">
    <property type="entry name" value="Arm-DNA-bind_5"/>
</dbReference>
<dbReference type="Proteomes" id="UP000830454">
    <property type="component" value="Chromosome"/>
</dbReference>
<reference evidence="5" key="1">
    <citation type="submission" date="2021-12" db="EMBL/GenBank/DDBJ databases">
        <authorList>
            <person name="Cha I.-T."/>
            <person name="Lee K.-E."/>
            <person name="Park S.-J."/>
        </authorList>
    </citation>
    <scope>NUCLEOTIDE SEQUENCE</scope>
    <source>
        <strain evidence="5">YSM-43</strain>
    </source>
</reference>
<keyword evidence="3" id="KW-0233">DNA recombination</keyword>
<dbReference type="InterPro" id="IPR050090">
    <property type="entry name" value="Tyrosine_recombinase_XerCD"/>
</dbReference>
<evidence type="ECO:0000259" key="4">
    <source>
        <dbReference type="PROSITE" id="PS51898"/>
    </source>
</evidence>
<protein>
    <submittedName>
        <fullName evidence="5">Site-specific integrase</fullName>
    </submittedName>
</protein>
<proteinExistence type="inferred from homology"/>
<dbReference type="EMBL" id="CP090145">
    <property type="protein sequence ID" value="UOX32376.1"/>
    <property type="molecule type" value="Genomic_DNA"/>
</dbReference>
<dbReference type="PANTHER" id="PTHR30349">
    <property type="entry name" value="PHAGE INTEGRASE-RELATED"/>
    <property type="match status" value="1"/>
</dbReference>
<organism evidence="5 6">
    <name type="scientific">Flavobacterium sediminilitoris</name>
    <dbReference type="NCBI Taxonomy" id="2024526"/>
    <lineage>
        <taxon>Bacteria</taxon>
        <taxon>Pseudomonadati</taxon>
        <taxon>Bacteroidota</taxon>
        <taxon>Flavobacteriia</taxon>
        <taxon>Flavobacteriales</taxon>
        <taxon>Flavobacteriaceae</taxon>
        <taxon>Flavobacterium</taxon>
    </lineage>
</organism>
<dbReference type="InterPro" id="IPR011010">
    <property type="entry name" value="DNA_brk_join_enz"/>
</dbReference>
<dbReference type="RefSeq" id="WP_246915026.1">
    <property type="nucleotide sequence ID" value="NZ_CP090145.1"/>
</dbReference>
<dbReference type="PANTHER" id="PTHR30349:SF64">
    <property type="entry name" value="PROPHAGE INTEGRASE INTD-RELATED"/>
    <property type="match status" value="1"/>
</dbReference>
<dbReference type="InterPro" id="IPR013762">
    <property type="entry name" value="Integrase-like_cat_sf"/>
</dbReference>
<reference evidence="5" key="2">
    <citation type="submission" date="2022-04" db="EMBL/GenBank/DDBJ databases">
        <title>Complete Genome Sequence of Flavobacterium sediminilitoris YSM-43, Isolated from a Tidal Sediment.</title>
        <authorList>
            <person name="Lee P.A."/>
        </authorList>
    </citation>
    <scope>NUCLEOTIDE SEQUENCE</scope>
    <source>
        <strain evidence="5">YSM-43</strain>
    </source>
</reference>
<evidence type="ECO:0000256" key="3">
    <source>
        <dbReference type="ARBA" id="ARBA00023172"/>
    </source>
</evidence>
<evidence type="ECO:0000256" key="1">
    <source>
        <dbReference type="ARBA" id="ARBA00008857"/>
    </source>
</evidence>
<gene>
    <name evidence="5" type="ORF">LXD69_09960</name>
</gene>
<evidence type="ECO:0000256" key="2">
    <source>
        <dbReference type="ARBA" id="ARBA00023125"/>
    </source>
</evidence>
<evidence type="ECO:0000313" key="6">
    <source>
        <dbReference type="Proteomes" id="UP000830454"/>
    </source>
</evidence>
<sequence>MNQSFSVKAILRTDKKRKDGLCPIHYRVIIDKKTIKLTSGEYELESNWNKKDGLVKGSKTSQINCLLDSQVAMLKDFLRQQKSISTTLSTDLVKAFYSKDDKDDFFVAYDTFCKRKFKEVSLGTQKHYLLLKKRIEQYRPNLKVQDIDVRFIENFDAFLRNKSVISDAGLFNRHKNLKAFIRFAIKQNLLKSNPYEDFKMPKCKQKFEHITQQELKKIKELDLTGYKNNTGLSITLDMFLFSCYTGMRCSDVQNLKWSSIINMQYIKMDTQKTGAQLVMPLSRLAKLILMRYKKYKSEYVFPKRTNECLNRNLKLIAEYCEIDKKITFHMARHTFATILADENVNPFHIAKLMTHSNMKQTMTYVNSSAISLEASVNKINIFN</sequence>
<evidence type="ECO:0000313" key="5">
    <source>
        <dbReference type="EMBL" id="UOX32376.1"/>
    </source>
</evidence>
<keyword evidence="2" id="KW-0238">DNA-binding</keyword>
<dbReference type="Gene3D" id="1.10.150.130">
    <property type="match status" value="1"/>
</dbReference>
<keyword evidence="6" id="KW-1185">Reference proteome</keyword>
<dbReference type="InterPro" id="IPR025269">
    <property type="entry name" value="SAM-like_dom"/>
</dbReference>
<name>A0ABY4HIA1_9FLAO</name>
<dbReference type="CDD" id="cd01185">
    <property type="entry name" value="INTN1_C_like"/>
    <property type="match status" value="1"/>
</dbReference>
<comment type="similarity">
    <text evidence="1">Belongs to the 'phage' integrase family.</text>
</comment>
<feature type="domain" description="Tyr recombinase" evidence="4">
    <location>
        <begin position="205"/>
        <end position="377"/>
    </location>
</feature>
<dbReference type="PROSITE" id="PS51898">
    <property type="entry name" value="TYR_RECOMBINASE"/>
    <property type="match status" value="1"/>
</dbReference>
<dbReference type="InterPro" id="IPR010998">
    <property type="entry name" value="Integrase_recombinase_N"/>
</dbReference>